<dbReference type="InterPro" id="IPR007272">
    <property type="entry name" value="Sulf_transp_TsuA/YedE"/>
</dbReference>
<feature type="transmembrane region" description="Helical" evidence="8">
    <location>
        <begin position="251"/>
        <end position="272"/>
    </location>
</feature>
<dbReference type="EMBL" id="AMGX01000004">
    <property type="protein sequence ID" value="EXJ73570.1"/>
    <property type="molecule type" value="Genomic_DNA"/>
</dbReference>
<dbReference type="OrthoDB" id="10254418at2759"/>
<feature type="transmembrane region" description="Helical" evidence="8">
    <location>
        <begin position="197"/>
        <end position="219"/>
    </location>
</feature>
<organism evidence="9 10">
    <name type="scientific">Cladophialophora psammophila CBS 110553</name>
    <dbReference type="NCBI Taxonomy" id="1182543"/>
    <lineage>
        <taxon>Eukaryota</taxon>
        <taxon>Fungi</taxon>
        <taxon>Dikarya</taxon>
        <taxon>Ascomycota</taxon>
        <taxon>Pezizomycotina</taxon>
        <taxon>Eurotiomycetes</taxon>
        <taxon>Chaetothyriomycetidae</taxon>
        <taxon>Chaetothyriales</taxon>
        <taxon>Herpotrichiellaceae</taxon>
        <taxon>Cladophialophora</taxon>
    </lineage>
</organism>
<evidence type="ECO:0000256" key="4">
    <source>
        <dbReference type="ARBA" id="ARBA00022519"/>
    </source>
</evidence>
<evidence type="ECO:0000256" key="2">
    <source>
        <dbReference type="ARBA" id="ARBA00022448"/>
    </source>
</evidence>
<evidence type="ECO:0000256" key="7">
    <source>
        <dbReference type="ARBA" id="ARBA00023136"/>
    </source>
</evidence>
<accession>W9X8B5</accession>
<feature type="transmembrane region" description="Helical" evidence="8">
    <location>
        <begin position="284"/>
        <end position="303"/>
    </location>
</feature>
<dbReference type="AlphaFoldDB" id="W9X8B5"/>
<feature type="transmembrane region" description="Helical" evidence="8">
    <location>
        <begin position="38"/>
        <end position="57"/>
    </location>
</feature>
<feature type="transmembrane region" description="Helical" evidence="8">
    <location>
        <begin position="88"/>
        <end position="113"/>
    </location>
</feature>
<reference evidence="9 10" key="1">
    <citation type="submission" date="2013-03" db="EMBL/GenBank/DDBJ databases">
        <title>The Genome Sequence of Cladophialophora psammophila CBS 110553.</title>
        <authorList>
            <consortium name="The Broad Institute Genomics Platform"/>
            <person name="Cuomo C."/>
            <person name="de Hoog S."/>
            <person name="Gorbushina A."/>
            <person name="Walker B."/>
            <person name="Young S.K."/>
            <person name="Zeng Q."/>
            <person name="Gargeya S."/>
            <person name="Fitzgerald M."/>
            <person name="Haas B."/>
            <person name="Abouelleil A."/>
            <person name="Allen A.W."/>
            <person name="Alvarado L."/>
            <person name="Arachchi H.M."/>
            <person name="Berlin A.M."/>
            <person name="Chapman S.B."/>
            <person name="Gainer-Dewar J."/>
            <person name="Goldberg J."/>
            <person name="Griggs A."/>
            <person name="Gujja S."/>
            <person name="Hansen M."/>
            <person name="Howarth C."/>
            <person name="Imamovic A."/>
            <person name="Ireland A."/>
            <person name="Larimer J."/>
            <person name="McCowan C."/>
            <person name="Murphy C."/>
            <person name="Pearson M."/>
            <person name="Poon T.W."/>
            <person name="Priest M."/>
            <person name="Roberts A."/>
            <person name="Saif S."/>
            <person name="Shea T."/>
            <person name="Sisk P."/>
            <person name="Sykes S."/>
            <person name="Wortman J."/>
            <person name="Nusbaum C."/>
            <person name="Birren B."/>
        </authorList>
    </citation>
    <scope>NUCLEOTIDE SEQUENCE [LARGE SCALE GENOMIC DNA]</scope>
    <source>
        <strain evidence="9 10">CBS 110553</strain>
    </source>
</reference>
<dbReference type="GeneID" id="19188060"/>
<gene>
    <name evidence="9" type="ORF">A1O5_03331</name>
</gene>
<keyword evidence="2" id="KW-0813">Transport</keyword>
<protein>
    <submittedName>
        <fullName evidence="9">Uncharacterized protein</fullName>
    </submittedName>
</protein>
<dbReference type="HOGENOM" id="CLU_053006_0_0_1"/>
<comment type="subcellular location">
    <subcellularLocation>
        <location evidence="1">Cell inner membrane</location>
        <topology evidence="1">Multi-pass membrane protein</topology>
    </subcellularLocation>
</comment>
<name>W9X8B5_9EURO</name>
<dbReference type="Proteomes" id="UP000019471">
    <property type="component" value="Unassembled WGS sequence"/>
</dbReference>
<evidence type="ECO:0000256" key="8">
    <source>
        <dbReference type="SAM" id="Phobius"/>
    </source>
</evidence>
<feature type="transmembrane region" description="Helical" evidence="8">
    <location>
        <begin position="315"/>
        <end position="339"/>
    </location>
</feature>
<comment type="caution">
    <text evidence="9">The sequence shown here is derived from an EMBL/GenBank/DDBJ whole genome shotgun (WGS) entry which is preliminary data.</text>
</comment>
<dbReference type="STRING" id="1182543.W9X8B5"/>
<sequence>MTALTAALASGLVFGSALTLSSVASPRTIKDQFRLTDFHMLLTFLTASASSAVVIALHNSRQHATNNNKLSVKPGSTFGWFGRYDGNVIGGAMLGVGMALTGACPGTMLVQAAAEVGRSRLLIFGGLVAGIAFVKWKERRICQATTTTPPPPPGGKKSSTVMEATGWSTKATVLTYEVAMLTIIALVTLYAPRGHHYLLHPVTGGLLIGLGQASSVTLAKKPVGVSSAYEDFGKLFWWLVEGKAAPGMESIVFVAGLVAGARLTMHLVPATLEALAVSSAGDVSLLSALAGGFAVIFGARLAGGCTSGHGISGMSAMGLSSFVTVASMFGSAIGTALLVY</sequence>
<feature type="transmembrane region" description="Helical" evidence="8">
    <location>
        <begin position="173"/>
        <end position="191"/>
    </location>
</feature>
<dbReference type="Pfam" id="PF04143">
    <property type="entry name" value="Sulf_transp"/>
    <property type="match status" value="1"/>
</dbReference>
<proteinExistence type="predicted"/>
<feature type="transmembrane region" description="Helical" evidence="8">
    <location>
        <begin position="119"/>
        <end position="136"/>
    </location>
</feature>
<keyword evidence="4" id="KW-0997">Cell inner membrane</keyword>
<keyword evidence="10" id="KW-1185">Reference proteome</keyword>
<evidence type="ECO:0000313" key="10">
    <source>
        <dbReference type="Proteomes" id="UP000019471"/>
    </source>
</evidence>
<keyword evidence="5 8" id="KW-0812">Transmembrane</keyword>
<evidence type="ECO:0000256" key="5">
    <source>
        <dbReference type="ARBA" id="ARBA00022692"/>
    </source>
</evidence>
<evidence type="ECO:0000256" key="6">
    <source>
        <dbReference type="ARBA" id="ARBA00022989"/>
    </source>
</evidence>
<keyword evidence="6 8" id="KW-1133">Transmembrane helix</keyword>
<keyword evidence="7 8" id="KW-0472">Membrane</keyword>
<dbReference type="PANTHER" id="PTHR30574">
    <property type="entry name" value="INNER MEMBRANE PROTEIN YEDE"/>
    <property type="match status" value="1"/>
</dbReference>
<evidence type="ECO:0000313" key="9">
    <source>
        <dbReference type="EMBL" id="EXJ73570.1"/>
    </source>
</evidence>
<dbReference type="RefSeq" id="XP_007742133.1">
    <property type="nucleotide sequence ID" value="XM_007743943.1"/>
</dbReference>
<keyword evidence="3" id="KW-1003">Cell membrane</keyword>
<evidence type="ECO:0000256" key="1">
    <source>
        <dbReference type="ARBA" id="ARBA00004429"/>
    </source>
</evidence>
<dbReference type="PANTHER" id="PTHR30574:SF1">
    <property type="entry name" value="SULPHUR TRANSPORT DOMAIN-CONTAINING PROTEIN"/>
    <property type="match status" value="1"/>
</dbReference>
<evidence type="ECO:0000256" key="3">
    <source>
        <dbReference type="ARBA" id="ARBA00022475"/>
    </source>
</evidence>
<dbReference type="GO" id="GO:0005886">
    <property type="term" value="C:plasma membrane"/>
    <property type="evidence" value="ECO:0007669"/>
    <property type="project" value="UniProtKB-SubCell"/>
</dbReference>